<comment type="function">
    <text evidence="9">CRISPR (clustered regularly interspaced short palindromic repeat), is an adaptive immune system that provides protection against mobile genetic elements (viruses, transposable elements and conjugative plasmids). CRISPR clusters contain sequences complementary to antecedent mobile elements and target invading nucleic acids. CRISPR clusters are transcribed and processed into CRISPR RNA (crRNA). Functions as a ssRNA-specific endoribonuclease. Involved in the integration of spacer DNA into the CRISPR cassette.</text>
</comment>
<evidence type="ECO:0000256" key="2">
    <source>
        <dbReference type="ARBA" id="ARBA00009959"/>
    </source>
</evidence>
<reference evidence="10 11" key="1">
    <citation type="submission" date="2016-10" db="EMBL/GenBank/DDBJ databases">
        <authorList>
            <person name="de Groot N.N."/>
        </authorList>
    </citation>
    <scope>NUCLEOTIDE SEQUENCE [LARGE SCALE GENOMIC DNA]</scope>
    <source>
        <strain evidence="10 11">DSM 21228</strain>
    </source>
</reference>
<organism evidence="10 11">
    <name type="scientific">Thiothrix caldifontis</name>
    <dbReference type="NCBI Taxonomy" id="525918"/>
    <lineage>
        <taxon>Bacteria</taxon>
        <taxon>Pseudomonadati</taxon>
        <taxon>Pseudomonadota</taxon>
        <taxon>Gammaproteobacteria</taxon>
        <taxon>Thiotrichales</taxon>
        <taxon>Thiotrichaceae</taxon>
        <taxon>Thiothrix</taxon>
    </lineage>
</organism>
<dbReference type="PANTHER" id="PTHR34405:SF3">
    <property type="entry name" value="CRISPR-ASSOCIATED ENDORIBONUCLEASE CAS2 3"/>
    <property type="match status" value="1"/>
</dbReference>
<dbReference type="EMBL" id="FNQP01000034">
    <property type="protein sequence ID" value="SEB09092.1"/>
    <property type="molecule type" value="Genomic_DNA"/>
</dbReference>
<keyword evidence="11" id="KW-1185">Reference proteome</keyword>
<dbReference type="NCBIfam" id="TIGR01573">
    <property type="entry name" value="cas2"/>
    <property type="match status" value="1"/>
</dbReference>
<protein>
    <recommendedName>
        <fullName evidence="9">CRISPR-associated endoribonuclease Cas2</fullName>
        <ecNumber evidence="9">3.1.-.-</ecNumber>
    </recommendedName>
</protein>
<evidence type="ECO:0000256" key="9">
    <source>
        <dbReference type="HAMAP-Rule" id="MF_01471"/>
    </source>
</evidence>
<dbReference type="InterPro" id="IPR021127">
    <property type="entry name" value="CRISPR_associated_Cas2"/>
</dbReference>
<name>A0A1H4GKA4_9GAMM</name>
<keyword evidence="4 9" id="KW-0479">Metal-binding</keyword>
<dbReference type="GO" id="GO:0046872">
    <property type="term" value="F:metal ion binding"/>
    <property type="evidence" value="ECO:0007669"/>
    <property type="project" value="UniProtKB-UniRule"/>
</dbReference>
<keyword evidence="6 9" id="KW-0378">Hydrolase</keyword>
<dbReference type="CDD" id="cd09725">
    <property type="entry name" value="Cas2_I_II_III"/>
    <property type="match status" value="1"/>
</dbReference>
<evidence type="ECO:0000313" key="11">
    <source>
        <dbReference type="Proteomes" id="UP000199397"/>
    </source>
</evidence>
<keyword evidence="3 9" id="KW-0540">Nuclease</keyword>
<evidence type="ECO:0000313" key="10">
    <source>
        <dbReference type="EMBL" id="SEB09092.1"/>
    </source>
</evidence>
<proteinExistence type="inferred from homology"/>
<evidence type="ECO:0000256" key="7">
    <source>
        <dbReference type="ARBA" id="ARBA00022842"/>
    </source>
</evidence>
<evidence type="ECO:0000256" key="5">
    <source>
        <dbReference type="ARBA" id="ARBA00022759"/>
    </source>
</evidence>
<dbReference type="SUPFAM" id="SSF143430">
    <property type="entry name" value="TTP0101/SSO1404-like"/>
    <property type="match status" value="1"/>
</dbReference>
<evidence type="ECO:0000256" key="6">
    <source>
        <dbReference type="ARBA" id="ARBA00022801"/>
    </source>
</evidence>
<dbReference type="RefSeq" id="WP_093070714.1">
    <property type="nucleotide sequence ID" value="NZ_FNQP01000034.1"/>
</dbReference>
<dbReference type="HAMAP" id="MF_01471">
    <property type="entry name" value="Cas2"/>
    <property type="match status" value="1"/>
</dbReference>
<keyword evidence="8 9" id="KW-0051">Antiviral defense</keyword>
<keyword evidence="7 9" id="KW-0460">Magnesium</keyword>
<dbReference type="Proteomes" id="UP000199397">
    <property type="component" value="Unassembled WGS sequence"/>
</dbReference>
<dbReference type="Pfam" id="PF09827">
    <property type="entry name" value="CRISPR_Cas2"/>
    <property type="match status" value="1"/>
</dbReference>
<comment type="similarity">
    <text evidence="2 9">Belongs to the CRISPR-associated endoribonuclease Cas2 protein family.</text>
</comment>
<sequence>MAHRRLPHIIAYDIANPKRLGRVHRYLKKIALPLQYSVFLIELDGERREKVLKHLRTLIHPKQDDIRVYPLPNEPEWVMLGKALWGDGLLVTGAKLPAEVRYNRDTL</sequence>
<dbReference type="STRING" id="525918.SAMN05660964_03497"/>
<dbReference type="EC" id="3.1.-.-" evidence="9"/>
<comment type="subunit">
    <text evidence="9">Homodimer, forms a heterotetramer with a Cas1 homodimer.</text>
</comment>
<dbReference type="OrthoDB" id="9798176at2"/>
<dbReference type="GO" id="GO:0051607">
    <property type="term" value="P:defense response to virus"/>
    <property type="evidence" value="ECO:0007669"/>
    <property type="project" value="UniProtKB-UniRule"/>
</dbReference>
<evidence type="ECO:0000256" key="1">
    <source>
        <dbReference type="ARBA" id="ARBA00001946"/>
    </source>
</evidence>
<dbReference type="Gene3D" id="3.30.70.240">
    <property type="match status" value="1"/>
</dbReference>
<evidence type="ECO:0000256" key="8">
    <source>
        <dbReference type="ARBA" id="ARBA00023118"/>
    </source>
</evidence>
<evidence type="ECO:0000256" key="4">
    <source>
        <dbReference type="ARBA" id="ARBA00022723"/>
    </source>
</evidence>
<dbReference type="GO" id="GO:0016787">
    <property type="term" value="F:hydrolase activity"/>
    <property type="evidence" value="ECO:0007669"/>
    <property type="project" value="UniProtKB-KW"/>
</dbReference>
<dbReference type="InterPro" id="IPR019199">
    <property type="entry name" value="Virulence_VapD/CRISPR_Cas2"/>
</dbReference>
<dbReference type="GO" id="GO:0004521">
    <property type="term" value="F:RNA endonuclease activity"/>
    <property type="evidence" value="ECO:0007669"/>
    <property type="project" value="InterPro"/>
</dbReference>
<accession>A0A1H4GKA4</accession>
<evidence type="ECO:0000256" key="3">
    <source>
        <dbReference type="ARBA" id="ARBA00022722"/>
    </source>
</evidence>
<comment type="cofactor">
    <cofactor evidence="1 9">
        <name>Mg(2+)</name>
        <dbReference type="ChEBI" id="CHEBI:18420"/>
    </cofactor>
</comment>
<gene>
    <name evidence="9" type="primary">cas2</name>
    <name evidence="10" type="ORF">SAMN05660964_03497</name>
</gene>
<dbReference type="AlphaFoldDB" id="A0A1H4GKA4"/>
<dbReference type="PANTHER" id="PTHR34405">
    <property type="entry name" value="CRISPR-ASSOCIATED ENDORIBONUCLEASE CAS2"/>
    <property type="match status" value="1"/>
</dbReference>
<dbReference type="GO" id="GO:0043571">
    <property type="term" value="P:maintenance of CRISPR repeat elements"/>
    <property type="evidence" value="ECO:0007669"/>
    <property type="project" value="UniProtKB-UniRule"/>
</dbReference>
<keyword evidence="5 9" id="KW-0255">Endonuclease</keyword>
<feature type="binding site" evidence="9">
    <location>
        <position position="13"/>
    </location>
    <ligand>
        <name>Mg(2+)</name>
        <dbReference type="ChEBI" id="CHEBI:18420"/>
        <note>catalytic</note>
    </ligand>
</feature>